<feature type="compositionally biased region" description="Basic residues" evidence="1">
    <location>
        <begin position="62"/>
        <end position="74"/>
    </location>
</feature>
<protein>
    <submittedName>
        <fullName evidence="2">Uncharacterized protein</fullName>
    </submittedName>
</protein>
<evidence type="ECO:0000256" key="1">
    <source>
        <dbReference type="SAM" id="MobiDB-lite"/>
    </source>
</evidence>
<feature type="compositionally biased region" description="Basic and acidic residues" evidence="1">
    <location>
        <begin position="77"/>
        <end position="88"/>
    </location>
</feature>
<feature type="region of interest" description="Disordered" evidence="1">
    <location>
        <begin position="26"/>
        <end position="98"/>
    </location>
</feature>
<feature type="compositionally biased region" description="Basic residues" evidence="1">
    <location>
        <begin position="31"/>
        <end position="45"/>
    </location>
</feature>
<accession>X0YJ12</accession>
<dbReference type="AlphaFoldDB" id="X0YJ12"/>
<proteinExistence type="predicted"/>
<dbReference type="EMBL" id="BART01003389">
    <property type="protein sequence ID" value="GAG56039.1"/>
    <property type="molecule type" value="Genomic_DNA"/>
</dbReference>
<organism evidence="2">
    <name type="scientific">marine sediment metagenome</name>
    <dbReference type="NCBI Taxonomy" id="412755"/>
    <lineage>
        <taxon>unclassified sequences</taxon>
        <taxon>metagenomes</taxon>
        <taxon>ecological metagenomes</taxon>
    </lineage>
</organism>
<comment type="caution">
    <text evidence="2">The sequence shown here is derived from an EMBL/GenBank/DDBJ whole genome shotgun (WGS) entry which is preliminary data.</text>
</comment>
<reference evidence="2" key="1">
    <citation type="journal article" date="2014" name="Front. Microbiol.">
        <title>High frequency of phylogenetically diverse reductive dehalogenase-homologous genes in deep subseafloor sedimentary metagenomes.</title>
        <authorList>
            <person name="Kawai M."/>
            <person name="Futagami T."/>
            <person name="Toyoda A."/>
            <person name="Takaki Y."/>
            <person name="Nishi S."/>
            <person name="Hori S."/>
            <person name="Arai W."/>
            <person name="Tsubouchi T."/>
            <person name="Morono Y."/>
            <person name="Uchiyama I."/>
            <person name="Ito T."/>
            <person name="Fujiyama A."/>
            <person name="Inagaki F."/>
            <person name="Takami H."/>
        </authorList>
    </citation>
    <scope>NUCLEOTIDE SEQUENCE</scope>
    <source>
        <strain evidence="2">Expedition CK06-06</strain>
    </source>
</reference>
<name>X0YJ12_9ZZZZ</name>
<feature type="region of interest" description="Disordered" evidence="1">
    <location>
        <begin position="133"/>
        <end position="159"/>
    </location>
</feature>
<evidence type="ECO:0000313" key="2">
    <source>
        <dbReference type="EMBL" id="GAG56039.1"/>
    </source>
</evidence>
<feature type="compositionally biased region" description="Acidic residues" evidence="1">
    <location>
        <begin position="89"/>
        <end position="98"/>
    </location>
</feature>
<feature type="compositionally biased region" description="Basic residues" evidence="1">
    <location>
        <begin position="137"/>
        <end position="147"/>
    </location>
</feature>
<feature type="non-terminal residue" evidence="2">
    <location>
        <position position="253"/>
    </location>
</feature>
<gene>
    <name evidence="2" type="ORF">S01H4_09399</name>
</gene>
<sequence>MIICSNCGTTNNESAGKICRTCGALLPRSNRPPRMKIGTKTKKILKPQEESTKTKQTPKPAKAQKKQSKKKTPQKTKSLDLHEIPKVEPEEEQSEDILDENFDTKEEDFLQEIAPKPFRGSIIADKNVYGKLIQPKNRARPKSKKRSQNSATLKDTESHLLRQKQLEEDMTEVLSFLSKKITVKPLKSIKKSVNVSAKPKDSIPPSSMNEILKNLLKLDLHIEASAIIKKNGTILASALSSRISDSLFATIAA</sequence>